<accession>A0A291N6N7</accession>
<dbReference type="EMBL" id="CP023741">
    <property type="protein sequence ID" value="ATI82901.1"/>
    <property type="molecule type" value="Genomic_DNA"/>
</dbReference>
<evidence type="ECO:0000313" key="3">
    <source>
        <dbReference type="EMBL" id="ATI82901.1"/>
    </source>
</evidence>
<organism evidence="3 4">
    <name type="scientific">Sphingobium yanoikuyae</name>
    <name type="common">Sphingomonas yanoikuyae</name>
    <dbReference type="NCBI Taxonomy" id="13690"/>
    <lineage>
        <taxon>Bacteria</taxon>
        <taxon>Pseudomonadati</taxon>
        <taxon>Pseudomonadota</taxon>
        <taxon>Alphaproteobacteria</taxon>
        <taxon>Sphingomonadales</taxon>
        <taxon>Sphingomonadaceae</taxon>
        <taxon>Sphingobium</taxon>
    </lineage>
</organism>
<evidence type="ECO:0000256" key="1">
    <source>
        <dbReference type="SAM" id="MobiDB-lite"/>
    </source>
</evidence>
<reference evidence="3 4" key="1">
    <citation type="submission" date="2017-10" db="EMBL/GenBank/DDBJ databases">
        <title>Sphingobium yanoikuyae S72.</title>
        <authorList>
            <person name="Sanchez E."/>
            <person name="Bustos P."/>
            <person name="Mendoza P."/>
            <person name="Guo X."/>
            <person name="Mendoza A."/>
        </authorList>
    </citation>
    <scope>NUCLEOTIDE SEQUENCE [LARGE SCALE GENOMIC DNA]</scope>
    <source>
        <strain evidence="3 4">S72</strain>
    </source>
</reference>
<gene>
    <name evidence="3" type="ORF">A6768_24810</name>
</gene>
<sequence>MAYTQDPQQQIGDAIQYGVVATVDHANATCTVTLGDLDTGELPWVAQRAGGMRCWSPPTVGEQCVVLAPEGDLANGLVILGLYSDANPPPSNSADVVQIDMPDGATIAYDHAAHALSVTLPAGGTATIDAPGGATINGPVTINGLLTVNDDVSVTGTATASEDVIGAGKSLKGHRHGNVQAGTAQTGAPV</sequence>
<dbReference type="RefSeq" id="WP_097385347.1">
    <property type="nucleotide sequence ID" value="NZ_CP023741.1"/>
</dbReference>
<dbReference type="InterPro" id="IPR037026">
    <property type="entry name" value="Vgr_OB-fold_dom_sf"/>
</dbReference>
<dbReference type="Gene3D" id="6.20.150.10">
    <property type="match status" value="1"/>
</dbReference>
<dbReference type="NCBIfam" id="TIGR01644">
    <property type="entry name" value="phage_P2_V"/>
    <property type="match status" value="1"/>
</dbReference>
<dbReference type="KEGG" id="sya:A6768_24810"/>
<evidence type="ECO:0000313" key="4">
    <source>
        <dbReference type="Proteomes" id="UP000219422"/>
    </source>
</evidence>
<dbReference type="Pfam" id="PF04717">
    <property type="entry name" value="Phage_base_V"/>
    <property type="match status" value="1"/>
</dbReference>
<dbReference type="GeneID" id="57780085"/>
<dbReference type="InterPro" id="IPR013046">
    <property type="entry name" value="GpV/Gp45"/>
</dbReference>
<dbReference type="AlphaFoldDB" id="A0A291N6N7"/>
<protein>
    <submittedName>
        <fullName evidence="3">Baseplate assembly protein</fullName>
    </submittedName>
</protein>
<proteinExistence type="predicted"/>
<evidence type="ECO:0000259" key="2">
    <source>
        <dbReference type="Pfam" id="PF04717"/>
    </source>
</evidence>
<dbReference type="Proteomes" id="UP000219422">
    <property type="component" value="Chromosome"/>
</dbReference>
<feature type="compositionally biased region" description="Polar residues" evidence="1">
    <location>
        <begin position="180"/>
        <end position="190"/>
    </location>
</feature>
<dbReference type="Gene3D" id="2.40.50.230">
    <property type="entry name" value="Gp5 N-terminal domain"/>
    <property type="match status" value="1"/>
</dbReference>
<feature type="domain" description="Gp5/Type VI secretion system Vgr protein OB-fold" evidence="2">
    <location>
        <begin position="17"/>
        <end position="83"/>
    </location>
</feature>
<dbReference type="InterPro" id="IPR006531">
    <property type="entry name" value="Gp5/Vgr_OB"/>
</dbReference>
<name>A0A291N6N7_SPHYA</name>
<feature type="region of interest" description="Disordered" evidence="1">
    <location>
        <begin position="169"/>
        <end position="190"/>
    </location>
</feature>